<evidence type="ECO:0000313" key="3">
    <source>
        <dbReference type="EMBL" id="KXN69822.1"/>
    </source>
</evidence>
<keyword evidence="1" id="KW-0812">Transmembrane</keyword>
<name>A0A137P481_CONC2</name>
<evidence type="ECO:0000256" key="1">
    <source>
        <dbReference type="SAM" id="Phobius"/>
    </source>
</evidence>
<keyword evidence="2" id="KW-0732">Signal</keyword>
<evidence type="ECO:0000313" key="4">
    <source>
        <dbReference type="Proteomes" id="UP000070444"/>
    </source>
</evidence>
<reference evidence="3 4" key="1">
    <citation type="journal article" date="2015" name="Genome Biol. Evol.">
        <title>Phylogenomic analyses indicate that early fungi evolved digesting cell walls of algal ancestors of land plants.</title>
        <authorList>
            <person name="Chang Y."/>
            <person name="Wang S."/>
            <person name="Sekimoto S."/>
            <person name="Aerts A.L."/>
            <person name="Choi C."/>
            <person name="Clum A."/>
            <person name="LaButti K.M."/>
            <person name="Lindquist E.A."/>
            <person name="Yee Ngan C."/>
            <person name="Ohm R.A."/>
            <person name="Salamov A.A."/>
            <person name="Grigoriev I.V."/>
            <person name="Spatafora J.W."/>
            <person name="Berbee M.L."/>
        </authorList>
    </citation>
    <scope>NUCLEOTIDE SEQUENCE [LARGE SCALE GENOMIC DNA]</scope>
    <source>
        <strain evidence="3 4">NRRL 28638</strain>
    </source>
</reference>
<keyword evidence="1" id="KW-1133">Transmembrane helix</keyword>
<dbReference type="EMBL" id="KQ964522">
    <property type="protein sequence ID" value="KXN69822.1"/>
    <property type="molecule type" value="Genomic_DNA"/>
</dbReference>
<feature type="chain" id="PRO_5007294366" evidence="2">
    <location>
        <begin position="29"/>
        <end position="89"/>
    </location>
</feature>
<dbReference type="Proteomes" id="UP000070444">
    <property type="component" value="Unassembled WGS sequence"/>
</dbReference>
<dbReference type="AlphaFoldDB" id="A0A137P481"/>
<gene>
    <name evidence="3" type="ORF">CONCODRAFT_7713</name>
</gene>
<proteinExistence type="predicted"/>
<evidence type="ECO:0000256" key="2">
    <source>
        <dbReference type="SAM" id="SignalP"/>
    </source>
</evidence>
<sequence>MSAQLKFNQTFALAFTLFFSLLCMPVYAQNPAQTGNNQIFQFIGNILKTVFTFIVNNFQTIADIFIKYILPNLVVIVKAMFSAFAFSIN</sequence>
<feature type="signal peptide" evidence="2">
    <location>
        <begin position="1"/>
        <end position="28"/>
    </location>
</feature>
<keyword evidence="1" id="KW-0472">Membrane</keyword>
<protein>
    <submittedName>
        <fullName evidence="3">Uncharacterized protein</fullName>
    </submittedName>
</protein>
<organism evidence="3 4">
    <name type="scientific">Conidiobolus coronatus (strain ATCC 28846 / CBS 209.66 / NRRL 28638)</name>
    <name type="common">Delacroixia coronata</name>
    <dbReference type="NCBI Taxonomy" id="796925"/>
    <lineage>
        <taxon>Eukaryota</taxon>
        <taxon>Fungi</taxon>
        <taxon>Fungi incertae sedis</taxon>
        <taxon>Zoopagomycota</taxon>
        <taxon>Entomophthoromycotina</taxon>
        <taxon>Entomophthoromycetes</taxon>
        <taxon>Entomophthorales</taxon>
        <taxon>Ancylistaceae</taxon>
        <taxon>Conidiobolus</taxon>
    </lineage>
</organism>
<keyword evidence="4" id="KW-1185">Reference proteome</keyword>
<accession>A0A137P481</accession>
<feature type="transmembrane region" description="Helical" evidence="1">
    <location>
        <begin position="38"/>
        <end position="56"/>
    </location>
</feature>
<feature type="transmembrane region" description="Helical" evidence="1">
    <location>
        <begin position="68"/>
        <end position="88"/>
    </location>
</feature>